<sequence length="251" mass="27205">METEAEKKRRRGIYLLPNLFTTAGLFAGFFAIIAAMSGRFEAAAIAIFIAMFMDGIDGRLARMTNTQSDFGKEYDSLADMVSFGLAPALVMYLWALTPLGKVGFAAAFVYAAGAALRLARFNTQVGIIDKRYFQGLASPAAAALVVGLVWWGHDAAWVRGDLGWITALLTAAAGVLMVSNVRYNSFKDLDLKGKVPFFKILVVVAIFVLVALDPPRVLFAMALIYALSGPVLTLVLLRQRRAARKSADKGQ</sequence>
<dbReference type="InterPro" id="IPR048254">
    <property type="entry name" value="CDP_ALCOHOL_P_TRANSF_CS"/>
</dbReference>
<dbReference type="KEGG" id="tee:Tel_09945"/>
<evidence type="ECO:0000313" key="17">
    <source>
        <dbReference type="EMBL" id="ALP53445.1"/>
    </source>
</evidence>
<feature type="transmembrane region" description="Helical" evidence="16">
    <location>
        <begin position="12"/>
        <end position="34"/>
    </location>
</feature>
<evidence type="ECO:0000256" key="2">
    <source>
        <dbReference type="ARBA" id="ARBA00004127"/>
    </source>
</evidence>
<comment type="subcellular location">
    <subcellularLocation>
        <location evidence="2">Endomembrane system</location>
        <topology evidence="2">Multi-pass membrane protein</topology>
    </subcellularLocation>
</comment>
<keyword evidence="8 16" id="KW-0812">Transmembrane</keyword>
<evidence type="ECO:0000256" key="15">
    <source>
        <dbReference type="RuleBase" id="RU003750"/>
    </source>
</evidence>
<dbReference type="PANTHER" id="PTHR14269">
    <property type="entry name" value="CDP-DIACYLGLYCEROL--GLYCEROL-3-PHOSPHATE 3-PHOSPHATIDYLTRANSFERASE-RELATED"/>
    <property type="match status" value="1"/>
</dbReference>
<feature type="transmembrane region" description="Helical" evidence="16">
    <location>
        <begin position="132"/>
        <end position="151"/>
    </location>
</feature>
<evidence type="ECO:0000256" key="7">
    <source>
        <dbReference type="ARBA" id="ARBA00022679"/>
    </source>
</evidence>
<dbReference type="InterPro" id="IPR050324">
    <property type="entry name" value="CDP-alcohol_PTase-I"/>
</dbReference>
<dbReference type="PROSITE" id="PS00379">
    <property type="entry name" value="CDP_ALCOHOL_P_TRANSF"/>
    <property type="match status" value="1"/>
</dbReference>
<keyword evidence="12" id="KW-0594">Phospholipid biosynthesis</keyword>
<evidence type="ECO:0000256" key="11">
    <source>
        <dbReference type="ARBA" id="ARBA00023136"/>
    </source>
</evidence>
<proteinExistence type="inferred from homology"/>
<dbReference type="Pfam" id="PF01066">
    <property type="entry name" value="CDP-OH_P_transf"/>
    <property type="match status" value="1"/>
</dbReference>
<evidence type="ECO:0000256" key="1">
    <source>
        <dbReference type="ARBA" id="ARBA00000287"/>
    </source>
</evidence>
<keyword evidence="11 16" id="KW-0472">Membrane</keyword>
<dbReference type="InterPro" id="IPR004533">
    <property type="entry name" value="CDP-diaglyc--ser_O-PTrfase"/>
</dbReference>
<gene>
    <name evidence="17" type="ORF">Tel_09945</name>
</gene>
<evidence type="ECO:0000256" key="3">
    <source>
        <dbReference type="ARBA" id="ARBA00010441"/>
    </source>
</evidence>
<dbReference type="STRING" id="1748243.Tel_09945"/>
<feature type="transmembrane region" description="Helical" evidence="16">
    <location>
        <begin position="163"/>
        <end position="183"/>
    </location>
</feature>
<dbReference type="GO" id="GO:0012505">
    <property type="term" value="C:endomembrane system"/>
    <property type="evidence" value="ECO:0007669"/>
    <property type="project" value="UniProtKB-SubCell"/>
</dbReference>
<dbReference type="InterPro" id="IPR043130">
    <property type="entry name" value="CDP-OH_PTrfase_TM_dom"/>
</dbReference>
<feature type="transmembrane region" description="Helical" evidence="16">
    <location>
        <begin position="195"/>
        <end position="212"/>
    </location>
</feature>
<dbReference type="InterPro" id="IPR000462">
    <property type="entry name" value="CDP-OH_P_trans"/>
</dbReference>
<keyword evidence="6" id="KW-0444">Lipid biosynthesis</keyword>
<evidence type="ECO:0000256" key="14">
    <source>
        <dbReference type="ARBA" id="ARBA00032361"/>
    </source>
</evidence>
<evidence type="ECO:0000256" key="13">
    <source>
        <dbReference type="ARBA" id="ARBA00023264"/>
    </source>
</evidence>
<dbReference type="AlphaFoldDB" id="A0A0S2TE92"/>
<evidence type="ECO:0000256" key="4">
    <source>
        <dbReference type="ARBA" id="ARBA00013174"/>
    </source>
</evidence>
<dbReference type="EC" id="2.7.8.8" evidence="4"/>
<dbReference type="EMBL" id="CP013099">
    <property type="protein sequence ID" value="ALP53445.1"/>
    <property type="molecule type" value="Genomic_DNA"/>
</dbReference>
<dbReference type="GO" id="GO:0008654">
    <property type="term" value="P:phospholipid biosynthetic process"/>
    <property type="evidence" value="ECO:0007669"/>
    <property type="project" value="UniProtKB-KW"/>
</dbReference>
<accession>A0A0S2TE92</accession>
<keyword evidence="9 16" id="KW-1133">Transmembrane helix</keyword>
<keyword evidence="7 15" id="KW-0808">Transferase</keyword>
<evidence type="ECO:0000256" key="12">
    <source>
        <dbReference type="ARBA" id="ARBA00023209"/>
    </source>
</evidence>
<evidence type="ECO:0000256" key="8">
    <source>
        <dbReference type="ARBA" id="ARBA00022692"/>
    </source>
</evidence>
<comment type="similarity">
    <text evidence="3 15">Belongs to the CDP-alcohol phosphatidyltransferase class-I family.</text>
</comment>
<evidence type="ECO:0000256" key="5">
    <source>
        <dbReference type="ARBA" id="ARBA00017171"/>
    </source>
</evidence>
<organism evidence="17 18">
    <name type="scientific">Candidatus Tenderia electrophaga</name>
    <dbReference type="NCBI Taxonomy" id="1748243"/>
    <lineage>
        <taxon>Bacteria</taxon>
        <taxon>Pseudomonadati</taxon>
        <taxon>Pseudomonadota</taxon>
        <taxon>Gammaproteobacteria</taxon>
        <taxon>Candidatus Tenderiales</taxon>
        <taxon>Candidatus Tenderiaceae</taxon>
        <taxon>Candidatus Tenderia</taxon>
    </lineage>
</organism>
<dbReference type="PANTHER" id="PTHR14269:SF61">
    <property type="entry name" value="CDP-DIACYLGLYCEROL--SERINE O-PHOSPHATIDYLTRANSFERASE"/>
    <property type="match status" value="1"/>
</dbReference>
<dbReference type="Proteomes" id="UP000055136">
    <property type="component" value="Chromosome"/>
</dbReference>
<evidence type="ECO:0000313" key="18">
    <source>
        <dbReference type="Proteomes" id="UP000055136"/>
    </source>
</evidence>
<dbReference type="NCBIfam" id="TIGR00473">
    <property type="entry name" value="pssA"/>
    <property type="match status" value="1"/>
</dbReference>
<evidence type="ECO:0000256" key="16">
    <source>
        <dbReference type="SAM" id="Phobius"/>
    </source>
</evidence>
<dbReference type="GO" id="GO:0016020">
    <property type="term" value="C:membrane"/>
    <property type="evidence" value="ECO:0007669"/>
    <property type="project" value="InterPro"/>
</dbReference>
<evidence type="ECO:0000256" key="6">
    <source>
        <dbReference type="ARBA" id="ARBA00022516"/>
    </source>
</evidence>
<evidence type="ECO:0000256" key="10">
    <source>
        <dbReference type="ARBA" id="ARBA00023098"/>
    </source>
</evidence>
<dbReference type="GO" id="GO:0003882">
    <property type="term" value="F:CDP-diacylglycerol-serine O-phosphatidyltransferase activity"/>
    <property type="evidence" value="ECO:0007669"/>
    <property type="project" value="UniProtKB-EC"/>
</dbReference>
<dbReference type="Gene3D" id="1.20.120.1760">
    <property type="match status" value="1"/>
</dbReference>
<reference evidence="17" key="1">
    <citation type="submission" date="2015-10" db="EMBL/GenBank/DDBJ databases">
        <title>Description of Candidatus Tenderia electrophaga gen. nov, sp. nov., an Uncultivated Electroautotroph from a Biocathode Enrichment.</title>
        <authorList>
            <person name="Eddie B.J."/>
            <person name="Malanoski A.P."/>
            <person name="Wang Z."/>
            <person name="Hall R.J."/>
            <person name="Oh S.D."/>
            <person name="Heiner C."/>
            <person name="Lin B."/>
            <person name="Strycharz-Glaven S.M."/>
        </authorList>
    </citation>
    <scope>NUCLEOTIDE SEQUENCE [LARGE SCALE GENOMIC DNA]</scope>
    <source>
        <strain evidence="17">NRL1</strain>
    </source>
</reference>
<feature type="transmembrane region" description="Helical" evidence="16">
    <location>
        <begin position="218"/>
        <end position="237"/>
    </location>
</feature>
<keyword evidence="10" id="KW-0443">Lipid metabolism</keyword>
<protein>
    <recommendedName>
        <fullName evidence="5">CDP-diacylglycerol--serine O-phosphatidyltransferase</fullName>
        <ecNumber evidence="4">2.7.8.8</ecNumber>
    </recommendedName>
    <alternativeName>
        <fullName evidence="14">Phosphatidylserine synthase</fullName>
    </alternativeName>
</protein>
<comment type="catalytic activity">
    <reaction evidence="1">
        <text>a CDP-1,2-diacyl-sn-glycerol + L-serine = a 1,2-diacyl-sn-glycero-3-phospho-L-serine + CMP + H(+)</text>
        <dbReference type="Rhea" id="RHEA:16913"/>
        <dbReference type="ChEBI" id="CHEBI:15378"/>
        <dbReference type="ChEBI" id="CHEBI:33384"/>
        <dbReference type="ChEBI" id="CHEBI:57262"/>
        <dbReference type="ChEBI" id="CHEBI:58332"/>
        <dbReference type="ChEBI" id="CHEBI:60377"/>
        <dbReference type="EC" id="2.7.8.8"/>
    </reaction>
</comment>
<evidence type="ECO:0000256" key="9">
    <source>
        <dbReference type="ARBA" id="ARBA00022989"/>
    </source>
</evidence>
<keyword evidence="18" id="KW-1185">Reference proteome</keyword>
<keyword evidence="13" id="KW-1208">Phospholipid metabolism</keyword>
<name>A0A0S2TE92_9GAMM</name>